<evidence type="ECO:0000256" key="1">
    <source>
        <dbReference type="ARBA" id="ARBA00023015"/>
    </source>
</evidence>
<dbReference type="Pfam" id="PF08359">
    <property type="entry name" value="TetR_C_4"/>
    <property type="match status" value="1"/>
</dbReference>
<dbReference type="InterPro" id="IPR001647">
    <property type="entry name" value="HTH_TetR"/>
</dbReference>
<dbReference type="EMBL" id="QQZY01000003">
    <property type="protein sequence ID" value="RDI74683.1"/>
    <property type="molecule type" value="Genomic_DNA"/>
</dbReference>
<protein>
    <submittedName>
        <fullName evidence="6">Transcriptional regulator</fullName>
    </submittedName>
</protein>
<keyword evidence="3" id="KW-0804">Transcription</keyword>
<dbReference type="AlphaFoldDB" id="A0A7M2YX36"/>
<evidence type="ECO:0000256" key="3">
    <source>
        <dbReference type="ARBA" id="ARBA00023163"/>
    </source>
</evidence>
<dbReference type="PROSITE" id="PS50977">
    <property type="entry name" value="HTH_TETR_2"/>
    <property type="match status" value="1"/>
</dbReference>
<name>A0A7M2YX36_9ACTN</name>
<dbReference type="InterPro" id="IPR009057">
    <property type="entry name" value="Homeodomain-like_sf"/>
</dbReference>
<dbReference type="InterPro" id="IPR036271">
    <property type="entry name" value="Tet_transcr_reg_TetR-rel_C_sf"/>
</dbReference>
<reference evidence="6 7" key="1">
    <citation type="submission" date="2018-07" db="EMBL/GenBank/DDBJ databases">
        <title>High-quality-draft genome sequence of Gaiella occulta.</title>
        <authorList>
            <person name="Severino R."/>
            <person name="Froufe H.J.C."/>
            <person name="Rainey F.A."/>
            <person name="Barroso C."/>
            <person name="Albuquerque L."/>
            <person name="Lobo-Da-Cunha A."/>
            <person name="Da Costa M.S."/>
            <person name="Egas C."/>
        </authorList>
    </citation>
    <scope>NUCLEOTIDE SEQUENCE [LARGE SCALE GENOMIC DNA]</scope>
    <source>
        <strain evidence="6 7">F2-233</strain>
    </source>
</reference>
<dbReference type="PRINTS" id="PR00455">
    <property type="entry name" value="HTHTETR"/>
</dbReference>
<dbReference type="GO" id="GO:0000976">
    <property type="term" value="F:transcription cis-regulatory region binding"/>
    <property type="evidence" value="ECO:0007669"/>
    <property type="project" value="TreeGrafter"/>
</dbReference>
<feature type="DNA-binding region" description="H-T-H motif" evidence="4">
    <location>
        <begin position="36"/>
        <end position="55"/>
    </location>
</feature>
<dbReference type="Proteomes" id="UP000254134">
    <property type="component" value="Unassembled WGS sequence"/>
</dbReference>
<sequence>MTERSIVPREAGAEKRRLILAAAVRVFARDGYHTSRVGDIAEEAGIAHGLLYHYFSSKEEVLETVFRDNWRELLGLIRRVEESDEPADEQLRGIAKILLRSWRNDPDLVTVMVREVARSPHLQGQVEEIREGFASIQRVIERGQAQGVLRADVDARLASWIFYGGLEELLTGWVLGQLPDGDEEVARAERTIIDVVCGGLTARDTVPA</sequence>
<dbReference type="PANTHER" id="PTHR30055:SF234">
    <property type="entry name" value="HTH-TYPE TRANSCRIPTIONAL REGULATOR BETI"/>
    <property type="match status" value="1"/>
</dbReference>
<dbReference type="SUPFAM" id="SSF48498">
    <property type="entry name" value="Tetracyclin repressor-like, C-terminal domain"/>
    <property type="match status" value="1"/>
</dbReference>
<keyword evidence="7" id="KW-1185">Reference proteome</keyword>
<evidence type="ECO:0000256" key="4">
    <source>
        <dbReference type="PROSITE-ProRule" id="PRU00335"/>
    </source>
</evidence>
<feature type="domain" description="HTH tetR-type" evidence="5">
    <location>
        <begin position="13"/>
        <end position="73"/>
    </location>
</feature>
<reference evidence="7" key="2">
    <citation type="journal article" date="2019" name="MicrobiologyOpen">
        <title>High-quality draft genome sequence of Gaiella occulta isolated from a 150 meter deep mineral water borehole and comparison with the genome sequences of other deep-branching lineages of the phylum Actinobacteria.</title>
        <authorList>
            <person name="Severino R."/>
            <person name="Froufe H.J.C."/>
            <person name="Barroso C."/>
            <person name="Albuquerque L."/>
            <person name="Lobo-da-Cunha A."/>
            <person name="da Costa M.S."/>
            <person name="Egas C."/>
        </authorList>
    </citation>
    <scope>NUCLEOTIDE SEQUENCE [LARGE SCALE GENOMIC DNA]</scope>
    <source>
        <strain evidence="7">F2-233</strain>
    </source>
</reference>
<dbReference type="Gene3D" id="1.10.10.60">
    <property type="entry name" value="Homeodomain-like"/>
    <property type="match status" value="1"/>
</dbReference>
<dbReference type="GO" id="GO:0003700">
    <property type="term" value="F:DNA-binding transcription factor activity"/>
    <property type="evidence" value="ECO:0007669"/>
    <property type="project" value="TreeGrafter"/>
</dbReference>
<dbReference type="PANTHER" id="PTHR30055">
    <property type="entry name" value="HTH-TYPE TRANSCRIPTIONAL REGULATOR RUTR"/>
    <property type="match status" value="1"/>
</dbReference>
<dbReference type="Gene3D" id="1.10.357.10">
    <property type="entry name" value="Tetracycline Repressor, domain 2"/>
    <property type="match status" value="1"/>
</dbReference>
<dbReference type="RefSeq" id="WP_181813470.1">
    <property type="nucleotide sequence ID" value="NZ_QQZY01000003.1"/>
</dbReference>
<evidence type="ECO:0000259" key="5">
    <source>
        <dbReference type="PROSITE" id="PS50977"/>
    </source>
</evidence>
<proteinExistence type="predicted"/>
<dbReference type="InterPro" id="IPR013570">
    <property type="entry name" value="Tscrpt_reg_YsiA_C"/>
</dbReference>
<gene>
    <name evidence="6" type="ORF">Gocc_1572</name>
</gene>
<accession>A0A7M2YX36</accession>
<dbReference type="Pfam" id="PF00440">
    <property type="entry name" value="TetR_N"/>
    <property type="match status" value="1"/>
</dbReference>
<evidence type="ECO:0000256" key="2">
    <source>
        <dbReference type="ARBA" id="ARBA00023125"/>
    </source>
</evidence>
<dbReference type="SUPFAM" id="SSF46689">
    <property type="entry name" value="Homeodomain-like"/>
    <property type="match status" value="1"/>
</dbReference>
<keyword evidence="1" id="KW-0805">Transcription regulation</keyword>
<evidence type="ECO:0000313" key="7">
    <source>
        <dbReference type="Proteomes" id="UP000254134"/>
    </source>
</evidence>
<dbReference type="InterPro" id="IPR050109">
    <property type="entry name" value="HTH-type_TetR-like_transc_reg"/>
</dbReference>
<evidence type="ECO:0000313" key="6">
    <source>
        <dbReference type="EMBL" id="RDI74683.1"/>
    </source>
</evidence>
<keyword evidence="2 4" id="KW-0238">DNA-binding</keyword>
<comment type="caution">
    <text evidence="6">The sequence shown here is derived from an EMBL/GenBank/DDBJ whole genome shotgun (WGS) entry which is preliminary data.</text>
</comment>
<organism evidence="6 7">
    <name type="scientific">Gaiella occulta</name>
    <dbReference type="NCBI Taxonomy" id="1002870"/>
    <lineage>
        <taxon>Bacteria</taxon>
        <taxon>Bacillati</taxon>
        <taxon>Actinomycetota</taxon>
        <taxon>Thermoleophilia</taxon>
        <taxon>Gaiellales</taxon>
        <taxon>Gaiellaceae</taxon>
        <taxon>Gaiella</taxon>
    </lineage>
</organism>